<dbReference type="Proteomes" id="UP001297580">
    <property type="component" value="Chromosome"/>
</dbReference>
<name>A0ABY9QDL2_GEOTD</name>
<dbReference type="RefSeq" id="WP_255396528.1">
    <property type="nucleotide sequence ID" value="NZ_CP133461.1"/>
</dbReference>
<sequence length="43" mass="4435">MAMEPLAAFSVAGECPQPGYPSANAMKAGGKAIWGTYGKAQLY</sequence>
<evidence type="ECO:0000313" key="1">
    <source>
        <dbReference type="EMBL" id="WMV76341.1"/>
    </source>
</evidence>
<dbReference type="EMBL" id="CP133461">
    <property type="protein sequence ID" value="WMV76341.1"/>
    <property type="molecule type" value="Genomic_DNA"/>
</dbReference>
<accession>A0ABY9QDL2</accession>
<proteinExistence type="predicted"/>
<keyword evidence="2" id="KW-1185">Reference proteome</keyword>
<evidence type="ECO:0000313" key="2">
    <source>
        <dbReference type="Proteomes" id="UP001297580"/>
    </source>
</evidence>
<reference evidence="1 2" key="1">
    <citation type="submission" date="2023-08" db="EMBL/GenBank/DDBJ databases">
        <title>Complete genome sequence of Geobacillus thermodenitrificans K1041, a genetically tractable strain representative of the genus Geobacillus.</title>
        <authorList>
            <person name="Kani S."/>
            <person name="Suzuki H."/>
        </authorList>
    </citation>
    <scope>NUCLEOTIDE SEQUENCE [LARGE SCALE GENOMIC DNA]</scope>
    <source>
        <strain evidence="1 2">K1041</strain>
    </source>
</reference>
<organism evidence="1 2">
    <name type="scientific">Geobacillus thermodenitrificans</name>
    <dbReference type="NCBI Taxonomy" id="33940"/>
    <lineage>
        <taxon>Bacteria</taxon>
        <taxon>Bacillati</taxon>
        <taxon>Bacillota</taxon>
        <taxon>Bacilli</taxon>
        <taxon>Bacillales</taxon>
        <taxon>Anoxybacillaceae</taxon>
        <taxon>Geobacillus</taxon>
    </lineage>
</organism>
<protein>
    <submittedName>
        <fullName evidence="1">Uncharacterized protein</fullName>
    </submittedName>
</protein>
<gene>
    <name evidence="1" type="ORF">HSX42_00320</name>
</gene>